<dbReference type="EMBL" id="BLEU01000002">
    <property type="protein sequence ID" value="GET98184.1"/>
    <property type="molecule type" value="Genomic_DNA"/>
</dbReference>
<feature type="transmembrane region" description="Helical" evidence="1">
    <location>
        <begin position="40"/>
        <end position="57"/>
    </location>
</feature>
<reference evidence="3" key="1">
    <citation type="submission" date="2019-12" db="EMBL/GenBank/DDBJ databases">
        <title>Epidemiological and comparative genomic analysis of Bacillus anthracis isolated from northern Vietnam.</title>
        <authorList>
            <person name="Hoang T.T.H."/>
            <person name="Dang D.A."/>
            <person name="Pham M.H."/>
            <person name="Luong M.H."/>
            <person name="Tran N.D."/>
            <person name="Nguyen T.H."/>
            <person name="Nguyen T.T."/>
            <person name="Inoue S."/>
            <person name="Morikawa S."/>
            <person name="Okutani A."/>
        </authorList>
    </citation>
    <scope>NUCLEOTIDE SEQUENCE</scope>
    <source>
        <strain evidence="3">DB</strain>
        <strain evidence="4">HG</strain>
        <strain evidence="6">LaLC</strain>
        <strain evidence="7">LamDB</strain>
        <strain evidence="5">QuyetLC</strain>
        <strain evidence="2">TuanDB</strain>
    </source>
</reference>
<dbReference type="EMBL" id="BLEW01000004">
    <property type="protein sequence ID" value="GEU18009.1"/>
    <property type="molecule type" value="Genomic_DNA"/>
</dbReference>
<reference evidence="3" key="2">
    <citation type="submission" date="2019-12" db="EMBL/GenBank/DDBJ databases">
        <authorList>
            <person name="Hoang T.H.H."/>
            <person name="Okutani A."/>
        </authorList>
    </citation>
    <scope>NUCLEOTIDE SEQUENCE</scope>
    <source>
        <strain evidence="3">DB</strain>
        <strain evidence="4">HG</strain>
        <strain evidence="6">LaLC</strain>
        <strain evidence="7">LamDB</strain>
        <strain evidence="5">QuyetLC</strain>
    </source>
</reference>
<name>A0A640LAE3_BACAN</name>
<gene>
    <name evidence="3" type="ORF">DB1_13940</name>
    <name evidence="4" type="ORF">HG1_45250</name>
    <name evidence="6" type="ORF">LaLC_27380</name>
    <name evidence="7" type="ORF">LamDB_29290</name>
    <name evidence="5" type="ORF">QuyetLC_33930</name>
    <name evidence="2" type="ORF">TuanDB_21180</name>
</gene>
<organism evidence="3">
    <name type="scientific">Bacillus anthracis</name>
    <name type="common">anthrax bacterium</name>
    <dbReference type="NCBI Taxonomy" id="1392"/>
    <lineage>
        <taxon>Bacteria</taxon>
        <taxon>Bacillati</taxon>
        <taxon>Bacillota</taxon>
        <taxon>Bacilli</taxon>
        <taxon>Bacillales</taxon>
        <taxon>Bacillaceae</taxon>
        <taxon>Bacillus</taxon>
        <taxon>Bacillus cereus group</taxon>
    </lineage>
</organism>
<evidence type="ECO:0000313" key="3">
    <source>
        <dbReference type="EMBL" id="GET98184.1"/>
    </source>
</evidence>
<evidence type="ECO:0000313" key="5">
    <source>
        <dbReference type="EMBL" id="GEU17011.1"/>
    </source>
</evidence>
<evidence type="ECO:0000313" key="4">
    <source>
        <dbReference type="EMBL" id="GEU09040.1"/>
    </source>
</evidence>
<sequence length="78" mass="9384">MKNLRYLNIFTILIIYTLLMFYIGWNGWVWLHAVFGWESWGYYAFIVGSISYAYILVQVFKFLPFLRTIGSIWFAVIQ</sequence>
<comment type="caution">
    <text evidence="3">The sequence shown here is derived from an EMBL/GenBank/DDBJ whole genome shotgun (WGS) entry which is preliminary data.</text>
</comment>
<dbReference type="EMBL" id="BLET01000097">
    <property type="protein sequence ID" value="GET97189.1"/>
    <property type="molecule type" value="Genomic_DNA"/>
</dbReference>
<evidence type="ECO:0000313" key="7">
    <source>
        <dbReference type="EMBL" id="GEU24564.1"/>
    </source>
</evidence>
<dbReference type="EMBL" id="BLEX01000004">
    <property type="protein sequence ID" value="GEU24564.1"/>
    <property type="molecule type" value="Genomic_DNA"/>
</dbReference>
<accession>A0A640LAE3</accession>
<keyword evidence="1" id="KW-0472">Membrane</keyword>
<keyword evidence="1" id="KW-1133">Transmembrane helix</keyword>
<dbReference type="EMBL" id="BLEY01000039">
    <property type="protein sequence ID" value="GEU17011.1"/>
    <property type="molecule type" value="Genomic_DNA"/>
</dbReference>
<dbReference type="KEGG" id="banh:HYU01_05780"/>
<protein>
    <submittedName>
        <fullName evidence="3">Uncharacterized protein</fullName>
    </submittedName>
</protein>
<evidence type="ECO:0000313" key="2">
    <source>
        <dbReference type="EMBL" id="GET97189.1"/>
    </source>
</evidence>
<keyword evidence="1" id="KW-0812">Transmembrane</keyword>
<evidence type="ECO:0000313" key="6">
    <source>
        <dbReference type="EMBL" id="GEU18009.1"/>
    </source>
</evidence>
<evidence type="ECO:0000256" key="1">
    <source>
        <dbReference type="SAM" id="Phobius"/>
    </source>
</evidence>
<dbReference type="AlphaFoldDB" id="A0A640LAE3"/>
<dbReference type="EMBL" id="BLEV01000006">
    <property type="protein sequence ID" value="GEU09040.1"/>
    <property type="molecule type" value="Genomic_DNA"/>
</dbReference>
<feature type="transmembrane region" description="Helical" evidence="1">
    <location>
        <begin position="7"/>
        <end position="28"/>
    </location>
</feature>
<proteinExistence type="predicted"/>